<organism evidence="3 4">
    <name type="scientific">Puccinia sorghi</name>
    <dbReference type="NCBI Taxonomy" id="27349"/>
    <lineage>
        <taxon>Eukaryota</taxon>
        <taxon>Fungi</taxon>
        <taxon>Dikarya</taxon>
        <taxon>Basidiomycota</taxon>
        <taxon>Pucciniomycotina</taxon>
        <taxon>Pucciniomycetes</taxon>
        <taxon>Pucciniales</taxon>
        <taxon>Pucciniaceae</taxon>
        <taxon>Puccinia</taxon>
    </lineage>
</organism>
<comment type="similarity">
    <text evidence="1">Belongs to the peptidase M20A family.</text>
</comment>
<dbReference type="EMBL" id="LAVV01011096">
    <property type="protein sequence ID" value="KNZ48201.1"/>
    <property type="molecule type" value="Genomic_DNA"/>
</dbReference>
<dbReference type="SUPFAM" id="SSF55031">
    <property type="entry name" value="Bacterial exopeptidase dimerisation domain"/>
    <property type="match status" value="1"/>
</dbReference>
<gene>
    <name evidence="3" type="ORF">VP01_583g4</name>
</gene>
<dbReference type="Pfam" id="PF01546">
    <property type="entry name" value="Peptidase_M20"/>
    <property type="match status" value="1"/>
</dbReference>
<dbReference type="InterPro" id="IPR002933">
    <property type="entry name" value="Peptidase_M20"/>
</dbReference>
<sequence>MFCGYTANRNQSRTINSLNMSSHSSCLGPIIDSIATGFRLESHQEQDIIHLDQQQGLSCCKCGLGQFGIHPSPSASMSKLEYPEPLSPHREKLLINLQDGDAPEYPSILEEVIDRLSPDLRKWSLQVFDYAEIAMEEFKTHDLIAQIFESTPGWKVTRHAYGIQTAVEAVFTVGKGGRTVGFNSEMDALPGIGLLRARHACGHPLICIAGIAAAMATAQALKKTNTPGKVILLGTPAEETIGGKIKLLKLGAYRGMDACLMLHPAPFGGMLPMLAISQVKVEYFGKNAHAAAAPWEGINALDAAVAAYTNVSLLRQQIRPDERVHGIIQGSEHWVSNGPSGFCLLGLFCTTLRIIPDYAWLRYDIRAPTREGMEKLKARVMKCFQAASDASGCRMKIEEEMVYADLINNPPLAKEYHEYMEKIMGIAAPMEGPTLGSTDFGNVSYEVPSIHPIYAIPTVPGQGNHTRGFTQAAATEEAHQLTLKSAKGIAVAAWKVLADQRFAQEVRKAFKPSSSQS</sequence>
<name>A0A0L6UI29_9BASI</name>
<dbReference type="PANTHER" id="PTHR30575:SF0">
    <property type="entry name" value="XAA-ARG DIPEPTIDASE"/>
    <property type="match status" value="1"/>
</dbReference>
<keyword evidence="4" id="KW-1185">Reference proteome</keyword>
<dbReference type="Proteomes" id="UP000037035">
    <property type="component" value="Unassembled WGS sequence"/>
</dbReference>
<feature type="domain" description="Peptidase M20 dimerisation" evidence="2">
    <location>
        <begin position="278"/>
        <end position="386"/>
    </location>
</feature>
<dbReference type="Pfam" id="PF07687">
    <property type="entry name" value="M20_dimer"/>
    <property type="match status" value="1"/>
</dbReference>
<dbReference type="AlphaFoldDB" id="A0A0L6UI29"/>
<dbReference type="InterPro" id="IPR052030">
    <property type="entry name" value="Peptidase_M20/M20A_hydrolases"/>
</dbReference>
<evidence type="ECO:0000313" key="3">
    <source>
        <dbReference type="EMBL" id="KNZ48201.1"/>
    </source>
</evidence>
<dbReference type="SUPFAM" id="SSF53187">
    <property type="entry name" value="Zn-dependent exopeptidases"/>
    <property type="match status" value="1"/>
</dbReference>
<evidence type="ECO:0000313" key="4">
    <source>
        <dbReference type="Proteomes" id="UP000037035"/>
    </source>
</evidence>
<dbReference type="Gene3D" id="3.40.630.10">
    <property type="entry name" value="Zn peptidases"/>
    <property type="match status" value="1"/>
</dbReference>
<evidence type="ECO:0000256" key="1">
    <source>
        <dbReference type="ARBA" id="ARBA00006247"/>
    </source>
</evidence>
<accession>A0A0L6UI29</accession>
<dbReference type="PANTHER" id="PTHR30575">
    <property type="entry name" value="PEPTIDASE M20"/>
    <property type="match status" value="1"/>
</dbReference>
<dbReference type="STRING" id="27349.A0A0L6UI29"/>
<reference evidence="3 4" key="1">
    <citation type="submission" date="2015-08" db="EMBL/GenBank/DDBJ databases">
        <title>Next Generation Sequencing and Analysis of the Genome of Puccinia sorghi L Schw, the Causal Agent of Maize Common Rust.</title>
        <authorList>
            <person name="Rochi L."/>
            <person name="Burguener G."/>
            <person name="Darino M."/>
            <person name="Turjanski A."/>
            <person name="Kreff E."/>
            <person name="Dieguez M.J."/>
            <person name="Sacco F."/>
        </authorList>
    </citation>
    <scope>NUCLEOTIDE SEQUENCE [LARGE SCALE GENOMIC DNA]</scope>
    <source>
        <strain evidence="3 4">RO10H11247</strain>
    </source>
</reference>
<dbReference type="Gene3D" id="3.30.70.360">
    <property type="match status" value="1"/>
</dbReference>
<dbReference type="CDD" id="cd05672">
    <property type="entry name" value="M20_ACY1L2-like"/>
    <property type="match status" value="1"/>
</dbReference>
<evidence type="ECO:0000259" key="2">
    <source>
        <dbReference type="Pfam" id="PF07687"/>
    </source>
</evidence>
<dbReference type="InterPro" id="IPR036264">
    <property type="entry name" value="Bact_exopeptidase_dim_dom"/>
</dbReference>
<dbReference type="OrthoDB" id="6119954at2759"/>
<comment type="caution">
    <text evidence="3">The sequence shown here is derived from an EMBL/GenBank/DDBJ whole genome shotgun (WGS) entry which is preliminary data.</text>
</comment>
<protein>
    <recommendedName>
        <fullName evidence="2">Peptidase M20 dimerisation domain-containing protein</fullName>
    </recommendedName>
</protein>
<dbReference type="VEuPathDB" id="FungiDB:VP01_583g4"/>
<dbReference type="InterPro" id="IPR011650">
    <property type="entry name" value="Peptidase_M20_dimer"/>
</dbReference>
<dbReference type="GO" id="GO:0016805">
    <property type="term" value="F:dipeptidase activity"/>
    <property type="evidence" value="ECO:0007669"/>
    <property type="project" value="TreeGrafter"/>
</dbReference>
<proteinExistence type="inferred from homology"/>